<dbReference type="Proteomes" id="UP001151760">
    <property type="component" value="Unassembled WGS sequence"/>
</dbReference>
<dbReference type="EMBL" id="BQNB010015741">
    <property type="protein sequence ID" value="GJT43572.1"/>
    <property type="molecule type" value="Genomic_DNA"/>
</dbReference>
<evidence type="ECO:0000313" key="2">
    <source>
        <dbReference type="EMBL" id="GJT43572.1"/>
    </source>
</evidence>
<evidence type="ECO:0000313" key="3">
    <source>
        <dbReference type="Proteomes" id="UP001151760"/>
    </source>
</evidence>
<accession>A0ABQ5DWM5</accession>
<comment type="caution">
    <text evidence="2">The sequence shown here is derived from an EMBL/GenBank/DDBJ whole genome shotgun (WGS) entry which is preliminary data.</text>
</comment>
<feature type="compositionally biased region" description="Basic residues" evidence="1">
    <location>
        <begin position="11"/>
        <end position="25"/>
    </location>
</feature>
<reference evidence="2" key="1">
    <citation type="journal article" date="2022" name="Int. J. Mol. Sci.">
        <title>Draft Genome of Tanacetum Coccineum: Genomic Comparison of Closely Related Tanacetum-Family Plants.</title>
        <authorList>
            <person name="Yamashiro T."/>
            <person name="Shiraishi A."/>
            <person name="Nakayama K."/>
            <person name="Satake H."/>
        </authorList>
    </citation>
    <scope>NUCLEOTIDE SEQUENCE</scope>
</reference>
<keyword evidence="3" id="KW-1185">Reference proteome</keyword>
<name>A0ABQ5DWM5_9ASTR</name>
<feature type="compositionally biased region" description="Basic and acidic residues" evidence="1">
    <location>
        <begin position="1"/>
        <end position="10"/>
    </location>
</feature>
<reference evidence="2" key="2">
    <citation type="submission" date="2022-01" db="EMBL/GenBank/DDBJ databases">
        <authorList>
            <person name="Yamashiro T."/>
            <person name="Shiraishi A."/>
            <person name="Satake H."/>
            <person name="Nakayama K."/>
        </authorList>
    </citation>
    <scope>NUCLEOTIDE SEQUENCE</scope>
</reference>
<proteinExistence type="predicted"/>
<organism evidence="2 3">
    <name type="scientific">Tanacetum coccineum</name>
    <dbReference type="NCBI Taxonomy" id="301880"/>
    <lineage>
        <taxon>Eukaryota</taxon>
        <taxon>Viridiplantae</taxon>
        <taxon>Streptophyta</taxon>
        <taxon>Embryophyta</taxon>
        <taxon>Tracheophyta</taxon>
        <taxon>Spermatophyta</taxon>
        <taxon>Magnoliopsida</taxon>
        <taxon>eudicotyledons</taxon>
        <taxon>Gunneridae</taxon>
        <taxon>Pentapetalae</taxon>
        <taxon>asterids</taxon>
        <taxon>campanulids</taxon>
        <taxon>Asterales</taxon>
        <taxon>Asteraceae</taxon>
        <taxon>Asteroideae</taxon>
        <taxon>Anthemideae</taxon>
        <taxon>Anthemidinae</taxon>
        <taxon>Tanacetum</taxon>
    </lineage>
</organism>
<sequence>MKEVVKESGAKRKKTLPRKRRTVKRQKLEEDAEKEELKGFLDIILREDGCKIELNLSYNKDDGSFKNYKDFEEMLKNLIRQDNGIAIHMLTEKKYSLSQEIISKMLKKKIVRTPFASLLKGDPSLTEIMPRACIFTDRWSLDELAYGVPKDGPYQTNLPSPDDIILSIQIDKEGQVRRIRHEKEIDVLEYQVLTREIEPTVKHLEEIIRENVFCLGDVPPRPLNPQPLQSHPSLDITLSLSPITPLDHIHDTLSPPSPPQPQPPIMGYPLYYNYHDYHGNDKKYTASMTKSKAARYELKGIEDMVPNLWSPVKSIISVKVNEWYGYGHLEEIVVKRADQQLYTFKEGDFKRLHLNDTEDMLLLVVQNKLNNLDGNVVVHLAVSLRMFARRTVIQERVEDLQLRIESYQKKLNLTKPRTQDVDMSRRPAYITLSNPQGVIYEDNLKRKRFMHADELHNLDQQRTRIMIKSINQKLLDRRIMRSLEKFVGGREYGEDLDCFSRQYDFVISCSTL</sequence>
<gene>
    <name evidence="2" type="ORF">Tco_0952287</name>
</gene>
<feature type="region of interest" description="Disordered" evidence="1">
    <location>
        <begin position="1"/>
        <end position="32"/>
    </location>
</feature>
<protein>
    <submittedName>
        <fullName evidence="2">Uncharacterized protein</fullName>
    </submittedName>
</protein>
<evidence type="ECO:0000256" key="1">
    <source>
        <dbReference type="SAM" id="MobiDB-lite"/>
    </source>
</evidence>